<feature type="signal peptide" evidence="2">
    <location>
        <begin position="1"/>
        <end position="21"/>
    </location>
</feature>
<gene>
    <name evidence="3" type="ORF">CEG18_20135</name>
</gene>
<dbReference type="AlphaFoldDB" id="A0A246F789"/>
<evidence type="ECO:0000313" key="4">
    <source>
        <dbReference type="Proteomes" id="UP000198145"/>
    </source>
</evidence>
<dbReference type="Gene3D" id="2.40.50.200">
    <property type="entry name" value="Bacterial OB-fold"/>
    <property type="match status" value="1"/>
</dbReference>
<dbReference type="PANTHER" id="PTHR36571">
    <property type="entry name" value="PROTEIN YGIW"/>
    <property type="match status" value="1"/>
</dbReference>
<dbReference type="EMBL" id="NJBA01000007">
    <property type="protein sequence ID" value="OWP49052.1"/>
    <property type="molecule type" value="Genomic_DNA"/>
</dbReference>
<dbReference type="PANTHER" id="PTHR36571:SF1">
    <property type="entry name" value="PROTEIN YGIW"/>
    <property type="match status" value="1"/>
</dbReference>
<dbReference type="Pfam" id="PF04076">
    <property type="entry name" value="BOF"/>
    <property type="match status" value="1"/>
</dbReference>
<keyword evidence="1 2" id="KW-0732">Signal</keyword>
<feature type="chain" id="PRO_5011274848" evidence="2">
    <location>
        <begin position="22"/>
        <end position="127"/>
    </location>
</feature>
<comment type="caution">
    <text evidence="3">The sequence shown here is derived from an EMBL/GenBank/DDBJ whole genome shotgun (WGS) entry which is preliminary data.</text>
</comment>
<dbReference type="InterPro" id="IPR005220">
    <property type="entry name" value="CarO-like"/>
</dbReference>
<evidence type="ECO:0000256" key="1">
    <source>
        <dbReference type="ARBA" id="ARBA00022729"/>
    </source>
</evidence>
<accession>A0A246F789</accession>
<dbReference type="SUPFAM" id="SSF101756">
    <property type="entry name" value="Hypothetical protein YgiW"/>
    <property type="match status" value="1"/>
</dbReference>
<dbReference type="InterPro" id="IPR036700">
    <property type="entry name" value="BOBF_sf"/>
</dbReference>
<name>A0A246F789_PSENT</name>
<evidence type="ECO:0000256" key="2">
    <source>
        <dbReference type="SAM" id="SignalP"/>
    </source>
</evidence>
<dbReference type="NCBIfam" id="NF033674">
    <property type="entry name" value="stress_OB_fold"/>
    <property type="match status" value="1"/>
</dbReference>
<sequence>MKLTHLPLIAAVGLFSTVTFAAGGYTGPGSDAQPAAAAAGQITTVKQAQAAADDTKVVLEGTITKRISSEHYEFKDATGSIQVEIDNDDWPAGTSVSENTKVRLTGEVDHHKVKPTDIDVDRVEILQ</sequence>
<reference evidence="3 4" key="1">
    <citation type="submission" date="2017-06" db="EMBL/GenBank/DDBJ databases">
        <title>Draft genome of Pseudomonas nitroreducens DF05.</title>
        <authorList>
            <person name="Iyer R."/>
        </authorList>
    </citation>
    <scope>NUCLEOTIDE SEQUENCE [LARGE SCALE GENOMIC DNA]</scope>
    <source>
        <strain evidence="3 4">DF05</strain>
    </source>
</reference>
<dbReference type="Proteomes" id="UP000198145">
    <property type="component" value="Unassembled WGS sequence"/>
</dbReference>
<organism evidence="3 4">
    <name type="scientific">Pseudomonas nitroreducens</name>
    <dbReference type="NCBI Taxonomy" id="46680"/>
    <lineage>
        <taxon>Bacteria</taxon>
        <taxon>Pseudomonadati</taxon>
        <taxon>Pseudomonadota</taxon>
        <taxon>Gammaproteobacteria</taxon>
        <taxon>Pseudomonadales</taxon>
        <taxon>Pseudomonadaceae</taxon>
        <taxon>Pseudomonas</taxon>
    </lineage>
</organism>
<dbReference type="eggNOG" id="COG3111">
    <property type="taxonomic scope" value="Bacteria"/>
</dbReference>
<dbReference type="RefSeq" id="WP_017520826.1">
    <property type="nucleotide sequence ID" value="NZ_CP189774.1"/>
</dbReference>
<dbReference type="STRING" id="46680.GCA_000807755_06875"/>
<protein>
    <submittedName>
        <fullName evidence="3">Stress-induced protein YgiW</fullName>
    </submittedName>
</protein>
<proteinExistence type="predicted"/>
<evidence type="ECO:0000313" key="3">
    <source>
        <dbReference type="EMBL" id="OWP49052.1"/>
    </source>
</evidence>